<feature type="non-terminal residue" evidence="1">
    <location>
        <position position="1"/>
    </location>
</feature>
<comment type="caution">
    <text evidence="1">The sequence shown here is derived from an EMBL/GenBank/DDBJ whole genome shotgun (WGS) entry which is preliminary data.</text>
</comment>
<reference evidence="1" key="1">
    <citation type="submission" date="2021-06" db="EMBL/GenBank/DDBJ databases">
        <authorList>
            <person name="Kallberg Y."/>
            <person name="Tangrot J."/>
            <person name="Rosling A."/>
        </authorList>
    </citation>
    <scope>NUCLEOTIDE SEQUENCE</scope>
    <source>
        <strain evidence="1">28 12/20/2015</strain>
    </source>
</reference>
<dbReference type="EMBL" id="CAJVPW010070190">
    <property type="protein sequence ID" value="CAG8792110.1"/>
    <property type="molecule type" value="Genomic_DNA"/>
</dbReference>
<organism evidence="1 2">
    <name type="scientific">Cetraspora pellucida</name>
    <dbReference type="NCBI Taxonomy" id="1433469"/>
    <lineage>
        <taxon>Eukaryota</taxon>
        <taxon>Fungi</taxon>
        <taxon>Fungi incertae sedis</taxon>
        <taxon>Mucoromycota</taxon>
        <taxon>Glomeromycotina</taxon>
        <taxon>Glomeromycetes</taxon>
        <taxon>Diversisporales</taxon>
        <taxon>Gigasporaceae</taxon>
        <taxon>Cetraspora</taxon>
    </lineage>
</organism>
<gene>
    <name evidence="1" type="ORF">SPELUC_LOCUS17328</name>
</gene>
<protein>
    <submittedName>
        <fullName evidence="1">5152_t:CDS:1</fullName>
    </submittedName>
</protein>
<proteinExistence type="predicted"/>
<evidence type="ECO:0000313" key="2">
    <source>
        <dbReference type="Proteomes" id="UP000789366"/>
    </source>
</evidence>
<accession>A0ACA9RGG7</accession>
<sequence length="114" mass="13021">LDGWTNPQADLLFNEIEKILIKIGPEKFIRVISDNASAIAAACRQINQKYSSIINLRCIVHFVNLISHDILKCKLPAHELNISRGGLKLFIETRWTSAYEMVNSVFRLKLVLEK</sequence>
<keyword evidence="2" id="KW-1185">Reference proteome</keyword>
<name>A0ACA9RGG7_9GLOM</name>
<feature type="non-terminal residue" evidence="1">
    <location>
        <position position="114"/>
    </location>
</feature>
<dbReference type="Proteomes" id="UP000789366">
    <property type="component" value="Unassembled WGS sequence"/>
</dbReference>
<evidence type="ECO:0000313" key="1">
    <source>
        <dbReference type="EMBL" id="CAG8792110.1"/>
    </source>
</evidence>